<feature type="transmembrane region" description="Helical" evidence="1">
    <location>
        <begin position="6"/>
        <end position="26"/>
    </location>
</feature>
<reference evidence="2" key="1">
    <citation type="submission" date="2021-03" db="EMBL/GenBank/DDBJ databases">
        <authorList>
            <person name="Jaffe A."/>
        </authorList>
    </citation>
    <scope>NUCLEOTIDE SEQUENCE</scope>
    <source>
        <strain evidence="2">RIFCSPHIGHO2_01_FULL_AR10_44_11</strain>
    </source>
</reference>
<evidence type="ECO:0000313" key="2">
    <source>
        <dbReference type="EMBL" id="MBS3057562.1"/>
    </source>
</evidence>
<name>A0A8T4KVI5_9ARCH</name>
<reference evidence="2" key="2">
    <citation type="submission" date="2021-05" db="EMBL/GenBank/DDBJ databases">
        <title>Protein family content uncovers lineage relationships and bacterial pathway maintenance mechanisms in DPANN archaea.</title>
        <authorList>
            <person name="Castelle C.J."/>
            <person name="Meheust R."/>
            <person name="Jaffe A.L."/>
            <person name="Seitz K."/>
            <person name="Gong X."/>
            <person name="Baker B.J."/>
            <person name="Banfield J.F."/>
        </authorList>
    </citation>
    <scope>NUCLEOTIDE SEQUENCE</scope>
    <source>
        <strain evidence="2">RIFCSPHIGHO2_01_FULL_AR10_44_11</strain>
    </source>
</reference>
<keyword evidence="1" id="KW-1133">Transmembrane helix</keyword>
<comment type="caution">
    <text evidence="2">The sequence shown here is derived from an EMBL/GenBank/DDBJ whole genome shotgun (WGS) entry which is preliminary data.</text>
</comment>
<keyword evidence="1" id="KW-0472">Membrane</keyword>
<accession>A0A8T4KVI5</accession>
<gene>
    <name evidence="2" type="ORF">J4415_02935</name>
</gene>
<evidence type="ECO:0000313" key="3">
    <source>
        <dbReference type="Proteomes" id="UP000677687"/>
    </source>
</evidence>
<dbReference type="EMBL" id="JAGVWD010000042">
    <property type="protein sequence ID" value="MBS3057562.1"/>
    <property type="molecule type" value="Genomic_DNA"/>
</dbReference>
<dbReference type="Proteomes" id="UP000677687">
    <property type="component" value="Unassembled WGS sequence"/>
</dbReference>
<organism evidence="2 3">
    <name type="scientific">Candidatus Iainarchaeum sp</name>
    <dbReference type="NCBI Taxonomy" id="3101447"/>
    <lineage>
        <taxon>Archaea</taxon>
        <taxon>Candidatus Iainarchaeota</taxon>
        <taxon>Candidatus Iainarchaeia</taxon>
        <taxon>Candidatus Iainarchaeales</taxon>
        <taxon>Candidatus Iainarchaeaceae</taxon>
        <taxon>Candidatus Iainarchaeum</taxon>
    </lineage>
</organism>
<sequence length="55" mass="6012">MDNKAQISIEMIIVLAAVVAIVLLLVSQLQQTSKQGADVIKKKTDDIFKEITDIA</sequence>
<keyword evidence="1" id="KW-0812">Transmembrane</keyword>
<evidence type="ECO:0000256" key="1">
    <source>
        <dbReference type="SAM" id="Phobius"/>
    </source>
</evidence>
<proteinExistence type="predicted"/>
<dbReference type="AlphaFoldDB" id="A0A8T4KVI5"/>
<protein>
    <submittedName>
        <fullName evidence="2">Class III signal peptide-containing protein</fullName>
    </submittedName>
</protein>